<dbReference type="Gene3D" id="3.40.50.720">
    <property type="entry name" value="NAD(P)-binding Rossmann-like Domain"/>
    <property type="match status" value="1"/>
</dbReference>
<dbReference type="OrthoDB" id="2102561at2759"/>
<reference evidence="4 5" key="1">
    <citation type="journal article" date="2012" name="Eukaryot. Cell">
        <title>Draft genome sequence of CBS 2479, the standard type strain of Trichosporon asahii.</title>
        <authorList>
            <person name="Yang R.Y."/>
            <person name="Li H.T."/>
            <person name="Zhu H."/>
            <person name="Zhou G.P."/>
            <person name="Wang M."/>
            <person name="Wang L."/>
        </authorList>
    </citation>
    <scope>NUCLEOTIDE SEQUENCE [LARGE SCALE GENOMIC DNA]</scope>
    <source>
        <strain evidence="5">ATCC 90039 / CBS 2479 / JCM 2466 / KCTC 7840 / NCYC 2677 / UAMH 7654</strain>
    </source>
</reference>
<evidence type="ECO:0000256" key="3">
    <source>
        <dbReference type="RuleBase" id="RU000363"/>
    </source>
</evidence>
<dbReference type="HOGENOM" id="CLU_010194_2_9_1"/>
<evidence type="ECO:0008006" key="6">
    <source>
        <dbReference type="Google" id="ProtNLM"/>
    </source>
</evidence>
<dbReference type="PRINTS" id="PR00081">
    <property type="entry name" value="GDHRDH"/>
</dbReference>
<proteinExistence type="inferred from homology"/>
<dbReference type="GO" id="GO:0005783">
    <property type="term" value="C:endoplasmic reticulum"/>
    <property type="evidence" value="ECO:0007669"/>
    <property type="project" value="TreeGrafter"/>
</dbReference>
<dbReference type="EMBL" id="ALBS01000021">
    <property type="protein sequence ID" value="EJT52656.1"/>
    <property type="molecule type" value="Genomic_DNA"/>
</dbReference>
<evidence type="ECO:0000313" key="5">
    <source>
        <dbReference type="Proteomes" id="UP000002748"/>
    </source>
</evidence>
<sequence>MTAQKTKAQRVALITGCSESNSIGANLALDLLRRGWKVYATARKVETLAPLKAEGAQVLALDVVDKLSIADVKKTILDAEGRLDALVNNAGVEDRCPVIDVDIERMRGMYEVNVFAPIALAQAFAPLLVAGHKLSGARSVIINIGSAAAYGNPWMGVYGSTKAALQSLSDAMRRELAPLGIASVTVELSVVDTAMQTGLKAFGLSNKGSQTGLYANFPEVEDAFKLEFKKMCANAPSVQEVDNALGRAVESPPRKIWLGERNWLFRWIIPALPIAILDRALSQAQHVGLVRTSDSF</sequence>
<evidence type="ECO:0000256" key="2">
    <source>
        <dbReference type="ARBA" id="ARBA00023002"/>
    </source>
</evidence>
<dbReference type="GO" id="GO:0006654">
    <property type="term" value="P:phosphatidic acid biosynthetic process"/>
    <property type="evidence" value="ECO:0007669"/>
    <property type="project" value="TreeGrafter"/>
</dbReference>
<dbReference type="KEGG" id="tasa:A1Q1_03110"/>
<dbReference type="InterPro" id="IPR002347">
    <property type="entry name" value="SDR_fam"/>
</dbReference>
<comment type="similarity">
    <text evidence="1 3">Belongs to the short-chain dehydrogenases/reductases (SDR) family.</text>
</comment>
<comment type="caution">
    <text evidence="4">The sequence shown here is derived from an EMBL/GenBank/DDBJ whole genome shotgun (WGS) entry which is preliminary data.</text>
</comment>
<dbReference type="GeneID" id="25986623"/>
<evidence type="ECO:0000313" key="4">
    <source>
        <dbReference type="EMBL" id="EJT52656.1"/>
    </source>
</evidence>
<dbReference type="RefSeq" id="XP_014183675.1">
    <property type="nucleotide sequence ID" value="XM_014328200.1"/>
</dbReference>
<dbReference type="PRINTS" id="PR00080">
    <property type="entry name" value="SDRFAMILY"/>
</dbReference>
<dbReference type="InterPro" id="IPR036291">
    <property type="entry name" value="NAD(P)-bd_dom_sf"/>
</dbReference>
<dbReference type="SUPFAM" id="SSF51735">
    <property type="entry name" value="NAD(P)-binding Rossmann-fold domains"/>
    <property type="match status" value="1"/>
</dbReference>
<dbReference type="Pfam" id="PF00106">
    <property type="entry name" value="adh_short"/>
    <property type="match status" value="1"/>
</dbReference>
<dbReference type="GO" id="GO:0005811">
    <property type="term" value="C:lipid droplet"/>
    <property type="evidence" value="ECO:0007669"/>
    <property type="project" value="TreeGrafter"/>
</dbReference>
<accession>J5TT30</accession>
<dbReference type="GO" id="GO:0000140">
    <property type="term" value="F:acylglycerone-phosphate reductase (NADP+) activity"/>
    <property type="evidence" value="ECO:0007669"/>
    <property type="project" value="TreeGrafter"/>
</dbReference>
<dbReference type="Proteomes" id="UP000002748">
    <property type="component" value="Unassembled WGS sequence"/>
</dbReference>
<dbReference type="PANTHER" id="PTHR44169">
    <property type="entry name" value="NADPH-DEPENDENT 1-ACYLDIHYDROXYACETONE PHOSPHATE REDUCTASE"/>
    <property type="match status" value="1"/>
</dbReference>
<protein>
    <recommendedName>
        <fullName evidence="6">Oxidoreductase</fullName>
    </recommendedName>
</protein>
<dbReference type="AlphaFoldDB" id="J5TT30"/>
<gene>
    <name evidence="4" type="ORF">A1Q1_03110</name>
</gene>
<keyword evidence="2" id="KW-0560">Oxidoreductase</keyword>
<organism evidence="4 5">
    <name type="scientific">Trichosporon asahii var. asahii (strain ATCC 90039 / CBS 2479 / JCM 2466 / KCTC 7840 / NBRC 103889/ NCYC 2677 / UAMH 7654)</name>
    <name type="common">Yeast</name>
    <dbReference type="NCBI Taxonomy" id="1186058"/>
    <lineage>
        <taxon>Eukaryota</taxon>
        <taxon>Fungi</taxon>
        <taxon>Dikarya</taxon>
        <taxon>Basidiomycota</taxon>
        <taxon>Agaricomycotina</taxon>
        <taxon>Tremellomycetes</taxon>
        <taxon>Trichosporonales</taxon>
        <taxon>Trichosporonaceae</taxon>
        <taxon>Trichosporon</taxon>
    </lineage>
</organism>
<dbReference type="GO" id="GO:0019433">
    <property type="term" value="P:triglyceride catabolic process"/>
    <property type="evidence" value="ECO:0007669"/>
    <property type="project" value="TreeGrafter"/>
</dbReference>
<dbReference type="GO" id="GO:0004806">
    <property type="term" value="F:triacylglycerol lipase activity"/>
    <property type="evidence" value="ECO:0007669"/>
    <property type="project" value="TreeGrafter"/>
</dbReference>
<evidence type="ECO:0000256" key="1">
    <source>
        <dbReference type="ARBA" id="ARBA00006484"/>
    </source>
</evidence>
<dbReference type="VEuPathDB" id="FungiDB:A1Q1_03110"/>
<dbReference type="PANTHER" id="PTHR44169:SF6">
    <property type="entry name" value="NADPH-DEPENDENT 1-ACYLDIHYDROXYACETONE PHOSPHATE REDUCTASE"/>
    <property type="match status" value="1"/>
</dbReference>
<name>J5TT30_TRIAS</name>